<organism evidence="1">
    <name type="scientific">Arundo donax</name>
    <name type="common">Giant reed</name>
    <name type="synonym">Donax arundinaceus</name>
    <dbReference type="NCBI Taxonomy" id="35708"/>
    <lineage>
        <taxon>Eukaryota</taxon>
        <taxon>Viridiplantae</taxon>
        <taxon>Streptophyta</taxon>
        <taxon>Embryophyta</taxon>
        <taxon>Tracheophyta</taxon>
        <taxon>Spermatophyta</taxon>
        <taxon>Magnoliopsida</taxon>
        <taxon>Liliopsida</taxon>
        <taxon>Poales</taxon>
        <taxon>Poaceae</taxon>
        <taxon>PACMAD clade</taxon>
        <taxon>Arundinoideae</taxon>
        <taxon>Arundineae</taxon>
        <taxon>Arundo</taxon>
    </lineage>
</organism>
<evidence type="ECO:0000313" key="1">
    <source>
        <dbReference type="EMBL" id="JAD70852.1"/>
    </source>
</evidence>
<reference evidence="1" key="1">
    <citation type="submission" date="2014-09" db="EMBL/GenBank/DDBJ databases">
        <authorList>
            <person name="Magalhaes I.L.F."/>
            <person name="Oliveira U."/>
            <person name="Santos F.R."/>
            <person name="Vidigal T.H.D.A."/>
            <person name="Brescovit A.D."/>
            <person name="Santos A.J."/>
        </authorList>
    </citation>
    <scope>NUCLEOTIDE SEQUENCE</scope>
    <source>
        <tissue evidence="1">Shoot tissue taken approximately 20 cm above the soil surface</tissue>
    </source>
</reference>
<accession>A0A0A9ST56</accession>
<proteinExistence type="predicted"/>
<dbReference type="EMBL" id="GBRH01227043">
    <property type="protein sequence ID" value="JAD70852.1"/>
    <property type="molecule type" value="Transcribed_RNA"/>
</dbReference>
<name>A0A0A9ST56_ARUDO</name>
<sequence>MLIGREGTMLSNRGHCLYKTQSNNVIGSQSPSL</sequence>
<reference evidence="1" key="2">
    <citation type="journal article" date="2015" name="Data Brief">
        <title>Shoot transcriptome of the giant reed, Arundo donax.</title>
        <authorList>
            <person name="Barrero R.A."/>
            <person name="Guerrero F.D."/>
            <person name="Moolhuijzen P."/>
            <person name="Goolsby J.A."/>
            <person name="Tidwell J."/>
            <person name="Bellgard S.E."/>
            <person name="Bellgard M.I."/>
        </authorList>
    </citation>
    <scope>NUCLEOTIDE SEQUENCE</scope>
    <source>
        <tissue evidence="1">Shoot tissue taken approximately 20 cm above the soil surface</tissue>
    </source>
</reference>
<protein>
    <submittedName>
        <fullName evidence="1">Uncharacterized protein</fullName>
    </submittedName>
</protein>
<dbReference type="AlphaFoldDB" id="A0A0A9ST56"/>